<proteinExistence type="predicted"/>
<organism evidence="1 2">
    <name type="scientific">Streptomyces phage KimJongPhill</name>
    <dbReference type="NCBI Taxonomy" id="2848886"/>
    <lineage>
        <taxon>Viruses</taxon>
        <taxon>Duplodnaviria</taxon>
        <taxon>Heunggongvirae</taxon>
        <taxon>Uroviricota</taxon>
        <taxon>Caudoviricetes</taxon>
        <taxon>Zukovirus</taxon>
        <taxon>Zukovirus phill</taxon>
    </lineage>
</organism>
<dbReference type="KEGG" id="vg:77931563"/>
<gene>
    <name evidence="1" type="primary">91</name>
    <name evidence="1" type="ORF">SEA_KIMJONGPHILL_91</name>
</gene>
<dbReference type="RefSeq" id="YP_010655697.1">
    <property type="nucleotide sequence ID" value="NC_070830.1"/>
</dbReference>
<evidence type="ECO:0000313" key="1">
    <source>
        <dbReference type="EMBL" id="QWT29872.1"/>
    </source>
</evidence>
<accession>A0A8F2E6I7</accession>
<dbReference type="Proteomes" id="UP000683386">
    <property type="component" value="Segment"/>
</dbReference>
<evidence type="ECO:0000313" key="2">
    <source>
        <dbReference type="Proteomes" id="UP000683386"/>
    </source>
</evidence>
<name>A0A8F2E6I7_9CAUD</name>
<reference evidence="1" key="1">
    <citation type="submission" date="2021-03" db="EMBL/GenBank/DDBJ databases">
        <authorList>
            <person name="Alqahtani R."/>
            <person name="Behailu E."/>
            <person name="Cappabianca D.W."/>
            <person name="Csanadi-Schwartz K.M."/>
            <person name="Dalal A.S."/>
            <person name="Fahim M.S."/>
            <person name="Franklin J.M."/>
            <person name="Gluckman M.H."/>
            <person name="Levine C.J."/>
            <person name="Martin N."/>
            <person name="Milza N."/>
            <person name="Najmabadi R."/>
            <person name="Newman A.M."/>
            <person name="Pajunar M."/>
            <person name="Qalawee I."/>
            <person name="Rizvi A."/>
            <person name="Samuel A."/>
            <person name="Smith A."/>
            <person name="Swann F.E."/>
            <person name="Sweeney P."/>
            <person name="Torres N.R."/>
            <person name="Ventrone L."/>
            <person name="Ventura L."/>
            <person name="Wroe M."/>
            <person name="Acquaye N.A."/>
            <person name="Agnes T.J."/>
            <person name="Ahmed A."/>
            <person name="Ahmed S."/>
            <person name="Amodu B.A."/>
            <person name="Arefeayne N.F."/>
            <person name="Asamoah-Frimpong E.A."/>
            <person name="Attaran A."/>
            <person name="Barragan J.M."/>
            <person name="Baumgarten L.N."/>
            <person name="Berhane B."/>
            <person name="Beyene A."/>
            <person name="Bhattarai B."/>
            <person name="Biondokin D.V."/>
            <person name="Boone B.K."/>
            <person name="Burney S.Z."/>
            <person name="Cayanan J.-R.T."/>
            <person name="Cesta G."/>
            <person name="Chang J."/>
            <person name="Chavez J."/>
            <person name="Chorbajian C."/>
            <person name="Christian S."/>
            <person name="Corns J.R."/>
            <person name="Corns N.R."/>
            <person name="Cowan J.T."/>
            <person name="Coyne C."/>
            <person name="Dadzie B."/>
            <person name="Datu D.-L.V."/>
            <person name="Deng B.C."/>
            <person name="Der L."/>
            <person name="Dickerson K."/>
            <person name="Dozier E."/>
            <person name="Egbunine A.O."/>
            <person name="Farooq M."/>
            <person name="Fonge A.E."/>
            <person name="Ghomsi-Nono M.P."/>
            <person name="Giampietro H."/>
            <person name="Gunnison R.P."/>
            <person name="Han S.H."/>
            <person name="Hennigan A.J."/>
            <person name="Hong A.N."/>
            <person name="Ijomor E.C."/>
            <person name="Jalali A."/>
            <person name="Jamil T.Z."/>
            <person name="Jenkins C.R."/>
            <person name="Joseph M.A."/>
            <person name="Jowanowitch O.J."/>
            <person name="Kang D."/>
            <person name="Khan A."/>
            <person name="Khan Z.K."/>
            <person name="Kiewe T."/>
            <person name="Kjerulf A.B."/>
            <person name="Kolosey V."/>
            <person name="Kurup M."/>
            <person name="Lee V.H."/>
            <person name="Llontop-Maldonado V."/>
            <person name="Long P."/>
            <person name="Lu N."/>
            <person name="Majekodunmi A."/>
            <person name="Malik H.W."/>
            <person name="Marcellino S.C."/>
            <person name="Martinez L.A."/>
            <person name="Meher F.N."/>
            <person name="Michelin M.A."/>
            <person name="Mitchell K.G."/>
            <person name="Mullens W.J."/>
            <person name="Nwakama C."/>
            <person name="Nwosu F.T."/>
            <person name="Oboh E.C."/>
            <person name="Odujinrin O."/>
            <person name="Ogunsan O."/>
            <person name="O'Neill K."/>
            <person name="Oxlaj J.A."/>
            <person name="Patel A.K."/>
            <person name="Patel B.R."/>
            <person name="Pham Q."/>
            <person name="Porter J."/>
            <person name="Portes J."/>
            <person name="Prokopenko A."/>
            <person name="Quraishi M."/>
            <person name="Qureshi M.-A."/>
            <person name="Rivera A."/>
            <person name="Rubalsky V."/>
            <person name="Saikali Y."/>
            <person name="Saqaf K."/>
            <person name="Saroya S.R."/>
            <person name="Seas A."/>
            <person name="Shadrick R.E."/>
            <person name="Sharda N."/>
            <person name="Sigindere M.T."/>
            <person name="Simbi V.G."/>
            <person name="Thuzar C."/>
            <person name="Tran K."/>
            <person name="Tran V.D."/>
            <person name="Trang W."/>
            <person name="Vaishnav N."/>
            <person name="Vuong K."/>
            <person name="Walker C."/>
            <person name="Wallace S.A."/>
            <person name="Warfield J.C."/>
            <person name="Wikina T."/>
            <person name="Wobbeking F.T."/>
            <person name="Worrent L.D."/>
            <person name="Yan T."/>
            <person name="Zehra A."/>
            <person name="Avazpour P."/>
            <person name="Kim F.M."/>
            <person name="Mason K."/>
            <person name="Nguyen D.A."/>
            <person name="Pettit S.M."/>
            <person name="Zhou O.J."/>
            <person name="Brissett D.L."/>
            <person name="Gualtieri C."/>
            <person name="Hufford T.M."/>
            <person name="Ko J.M."/>
            <person name="Novak J.K."/>
            <person name="Smith Z.M."/>
            <person name="Mayer-Bacon C."/>
            <person name="Erill I."/>
            <person name="Caruso S.M."/>
            <person name="Garlena R.A."/>
            <person name="Russell D.A."/>
            <person name="Pope W.H."/>
            <person name="Jacobs-Sera D."/>
            <person name="Hatfull G.F."/>
        </authorList>
    </citation>
    <scope>NUCLEOTIDE SEQUENCE</scope>
</reference>
<sequence>MTTNENVTETPLTLSEYLKAGTPHASCSHPMTKAGRAQCRRDRVRATSKSIAVAAIVFVRRARAEGHVNLLHRITLDEVASERGISPKEWNPTIAVREVKESARLMDETHLLGDDMK</sequence>
<protein>
    <submittedName>
        <fullName evidence="1">Uncharacterized protein</fullName>
    </submittedName>
</protein>
<dbReference type="GeneID" id="77931563"/>
<dbReference type="EMBL" id="MW822144">
    <property type="protein sequence ID" value="QWT29872.1"/>
    <property type="molecule type" value="Genomic_DNA"/>
</dbReference>
<keyword evidence="2" id="KW-1185">Reference proteome</keyword>